<dbReference type="InterPro" id="IPR011990">
    <property type="entry name" value="TPR-like_helical_dom_sf"/>
</dbReference>
<evidence type="ECO:0000259" key="5">
    <source>
        <dbReference type="Pfam" id="PF05118"/>
    </source>
</evidence>
<keyword evidence="3" id="KW-0560">Oxidoreductase</keyword>
<dbReference type="InterPro" id="IPR051821">
    <property type="entry name" value="Asp/Asn_beta-hydroxylase"/>
</dbReference>
<name>A0A154QGD0_9GAMM</name>
<proteinExistence type="inferred from homology"/>
<dbReference type="InterPro" id="IPR019734">
    <property type="entry name" value="TPR_rpt"/>
</dbReference>
<dbReference type="Gene3D" id="1.25.40.10">
    <property type="entry name" value="Tetratricopeptide repeat domain"/>
    <property type="match status" value="1"/>
</dbReference>
<evidence type="ECO:0000313" key="7">
    <source>
        <dbReference type="Proteomes" id="UP000076131"/>
    </source>
</evidence>
<keyword evidence="7" id="KW-1185">Reference proteome</keyword>
<organism evidence="6 7">
    <name type="scientific">Rhodanobacter thiooxydans</name>
    <dbReference type="NCBI Taxonomy" id="416169"/>
    <lineage>
        <taxon>Bacteria</taxon>
        <taxon>Pseudomonadati</taxon>
        <taxon>Pseudomonadota</taxon>
        <taxon>Gammaproteobacteria</taxon>
        <taxon>Lysobacterales</taxon>
        <taxon>Rhodanobacteraceae</taxon>
        <taxon>Rhodanobacter</taxon>
    </lineage>
</organism>
<dbReference type="SUPFAM" id="SSF51197">
    <property type="entry name" value="Clavaminate synthase-like"/>
    <property type="match status" value="1"/>
</dbReference>
<comment type="similarity">
    <text evidence="1">Belongs to the aspartyl/asparaginyl beta-hydroxylase family.</text>
</comment>
<reference evidence="6 7" key="1">
    <citation type="journal article" date="2016" name="MBio">
        <title>Lateral Gene Transfer in a Heavy Metal-Contaminated-Groundwater Microbial Community.</title>
        <authorList>
            <person name="Hemme C.L."/>
            <person name="Green S.J."/>
            <person name="Rishishwar L."/>
            <person name="Prakash O."/>
            <person name="Pettenato A."/>
            <person name="Chakraborty R."/>
            <person name="Deutschbauer A.M."/>
            <person name="Van Nostrand J.D."/>
            <person name="Wu L."/>
            <person name="He Z."/>
            <person name="Jordan I.K."/>
            <person name="Hazen T.C."/>
            <person name="Arkin A.P."/>
            <person name="Kostka J.E."/>
            <person name="Zhou J."/>
        </authorList>
    </citation>
    <scope>NUCLEOTIDE SEQUENCE [LARGE SCALE GENOMIC DNA]</scope>
    <source>
        <strain evidence="6 7">FW104-T7</strain>
    </source>
</reference>
<evidence type="ECO:0000313" key="6">
    <source>
        <dbReference type="EMBL" id="KZC23255.1"/>
    </source>
</evidence>
<feature type="repeat" description="TPR" evidence="4">
    <location>
        <begin position="78"/>
        <end position="111"/>
    </location>
</feature>
<keyword evidence="4" id="KW-0802">TPR repeat</keyword>
<dbReference type="eggNOG" id="COG0457">
    <property type="taxonomic scope" value="Bacteria"/>
</dbReference>
<evidence type="ECO:0000256" key="3">
    <source>
        <dbReference type="ARBA" id="ARBA00023002"/>
    </source>
</evidence>
<dbReference type="Proteomes" id="UP000076131">
    <property type="component" value="Unassembled WGS sequence"/>
</dbReference>
<dbReference type="SUPFAM" id="SSF48452">
    <property type="entry name" value="TPR-like"/>
    <property type="match status" value="1"/>
</dbReference>
<dbReference type="InterPro" id="IPR007803">
    <property type="entry name" value="Asp/Arg/Pro-Hydrxlase"/>
</dbReference>
<dbReference type="Pfam" id="PF13432">
    <property type="entry name" value="TPR_16"/>
    <property type="match status" value="1"/>
</dbReference>
<evidence type="ECO:0000256" key="1">
    <source>
        <dbReference type="ARBA" id="ARBA00007730"/>
    </source>
</evidence>
<evidence type="ECO:0000256" key="2">
    <source>
        <dbReference type="ARBA" id="ARBA00022964"/>
    </source>
</evidence>
<sequence>MSVSPTSDPVSSLREAVRAQLQGGQMAAAESSCRQLLEHEPDDADALIFLADRELARRNAPQALLLLNRAERAHPDHPGVAHQLGNVHLASGDFDAAASHLQRALAAAPHMFLARLRLGIALEQLGRAEQALAAYFMAVRSAQEQGRWLSDATTAPGLRESVKYAMSYANAGRRRLFDAALEPLRERYGRSELRRVDRALAIHLGLEPMPSIDPRQRPLFLYFPDVPSQPFYPRERFPWHETLEAAAAAVREELLGVLAGEQPLESFLGVDDPAQAQSMLRGSDGHAAAWDAYFFHRHGDRYEDHCAACPRTSALLDAVPLVRIRDHAPEALFSVLRPGTHILPHRGVTNTRLVTHLPLIVPSDCALRVGGQIHSWREGSCVTFDDTFEHEAWNRSQFTRVVLILDSWNPDLTEAEQAAVTDLVETIGDFNASCELPAGPA</sequence>
<dbReference type="Pfam" id="PF14559">
    <property type="entry name" value="TPR_19"/>
    <property type="match status" value="1"/>
</dbReference>
<comment type="caution">
    <text evidence="6">The sequence shown here is derived from an EMBL/GenBank/DDBJ whole genome shotgun (WGS) entry which is preliminary data.</text>
</comment>
<protein>
    <submittedName>
        <fullName evidence="6">Aspartyl beta-hydroxylase</fullName>
    </submittedName>
</protein>
<dbReference type="PANTHER" id="PTHR46332:SF5">
    <property type="entry name" value="ASPARTATE BETA-HYDROXYLASE DOMAIN CONTAINING 2"/>
    <property type="match status" value="1"/>
</dbReference>
<dbReference type="GO" id="GO:0051213">
    <property type="term" value="F:dioxygenase activity"/>
    <property type="evidence" value="ECO:0007669"/>
    <property type="project" value="UniProtKB-KW"/>
</dbReference>
<evidence type="ECO:0000256" key="4">
    <source>
        <dbReference type="PROSITE-ProRule" id="PRU00339"/>
    </source>
</evidence>
<dbReference type="InterPro" id="IPR027443">
    <property type="entry name" value="IPNS-like_sf"/>
</dbReference>
<feature type="domain" description="Aspartyl/asparaginy/proline hydroxylase" evidence="5">
    <location>
        <begin position="248"/>
        <end position="410"/>
    </location>
</feature>
<dbReference type="PROSITE" id="PS50005">
    <property type="entry name" value="TPR"/>
    <property type="match status" value="1"/>
</dbReference>
<accession>A0A154QGD0</accession>
<dbReference type="EMBL" id="LVJS01000048">
    <property type="protein sequence ID" value="KZC23255.1"/>
    <property type="molecule type" value="Genomic_DNA"/>
</dbReference>
<dbReference type="STRING" id="416169.RHOFW104T7_14555"/>
<dbReference type="Pfam" id="PF05118">
    <property type="entry name" value="Asp_Arg_Hydrox"/>
    <property type="match status" value="1"/>
</dbReference>
<dbReference type="eggNOG" id="COG3555">
    <property type="taxonomic scope" value="Bacteria"/>
</dbReference>
<dbReference type="AlphaFoldDB" id="A0A154QGD0"/>
<dbReference type="Gene3D" id="2.60.120.330">
    <property type="entry name" value="B-lactam Antibiotic, Isopenicillin N Synthase, Chain"/>
    <property type="match status" value="1"/>
</dbReference>
<dbReference type="SMART" id="SM00028">
    <property type="entry name" value="TPR"/>
    <property type="match status" value="4"/>
</dbReference>
<dbReference type="RefSeq" id="WP_039954133.1">
    <property type="nucleotide sequence ID" value="NZ_LVJS01000048.1"/>
</dbReference>
<gene>
    <name evidence="6" type="ORF">RHOFW104T7_14555</name>
</gene>
<keyword evidence="2" id="KW-0223">Dioxygenase</keyword>
<dbReference type="PANTHER" id="PTHR46332">
    <property type="entry name" value="ASPARTATE BETA-HYDROXYLASE DOMAIN-CONTAINING PROTEIN 2"/>
    <property type="match status" value="1"/>
</dbReference>
<dbReference type="GO" id="GO:0016020">
    <property type="term" value="C:membrane"/>
    <property type="evidence" value="ECO:0007669"/>
    <property type="project" value="TreeGrafter"/>
</dbReference>